<evidence type="ECO:0000313" key="1">
    <source>
        <dbReference type="EnsemblMetazoa" id="CJA32533.1"/>
    </source>
</evidence>
<keyword evidence="2" id="KW-1185">Reference proteome</keyword>
<sequence>MANCRLITARGSCHWRQNRVFRISVNCHLATPTCQNRRDTDAPMTNWPARKRFITLSSHLCLLFPPFSLTPSFSRVLAATDPDKL</sequence>
<reference evidence="2" key="1">
    <citation type="submission" date="2010-08" db="EMBL/GenBank/DDBJ databases">
        <authorList>
            <consortium name="Caenorhabditis japonica Sequencing Consortium"/>
            <person name="Wilson R.K."/>
        </authorList>
    </citation>
    <scope>NUCLEOTIDE SEQUENCE [LARGE SCALE GENOMIC DNA]</scope>
    <source>
        <strain evidence="2">DF5081</strain>
    </source>
</reference>
<protein>
    <submittedName>
        <fullName evidence="1">Uncharacterized protein</fullName>
    </submittedName>
</protein>
<name>A0A8R1IL21_CAEJA</name>
<organism evidence="1 2">
    <name type="scientific">Caenorhabditis japonica</name>
    <dbReference type="NCBI Taxonomy" id="281687"/>
    <lineage>
        <taxon>Eukaryota</taxon>
        <taxon>Metazoa</taxon>
        <taxon>Ecdysozoa</taxon>
        <taxon>Nematoda</taxon>
        <taxon>Chromadorea</taxon>
        <taxon>Rhabditida</taxon>
        <taxon>Rhabditina</taxon>
        <taxon>Rhabditomorpha</taxon>
        <taxon>Rhabditoidea</taxon>
        <taxon>Rhabditidae</taxon>
        <taxon>Peloderinae</taxon>
        <taxon>Caenorhabditis</taxon>
    </lineage>
</organism>
<dbReference type="EnsemblMetazoa" id="CJA32533.1">
    <property type="protein sequence ID" value="CJA32533.1"/>
    <property type="gene ID" value="WBGene00208380"/>
</dbReference>
<accession>A0A8R1IL21</accession>
<dbReference type="Proteomes" id="UP000005237">
    <property type="component" value="Unassembled WGS sequence"/>
</dbReference>
<reference evidence="1" key="2">
    <citation type="submission" date="2022-06" db="UniProtKB">
        <authorList>
            <consortium name="EnsemblMetazoa"/>
        </authorList>
    </citation>
    <scope>IDENTIFICATION</scope>
    <source>
        <strain evidence="1">DF5081</strain>
    </source>
</reference>
<proteinExistence type="predicted"/>
<dbReference type="AlphaFoldDB" id="A0A8R1IL21"/>
<evidence type="ECO:0000313" key="2">
    <source>
        <dbReference type="Proteomes" id="UP000005237"/>
    </source>
</evidence>